<feature type="chain" id="PRO_5029601782" description="Protein sleepless" evidence="1">
    <location>
        <begin position="20"/>
        <end position="125"/>
    </location>
</feature>
<dbReference type="EnsemblMetazoa" id="XM_030992856">
    <property type="protein sequence ID" value="XP_030848716"/>
    <property type="gene ID" value="LOC100893428"/>
</dbReference>
<evidence type="ECO:0000256" key="1">
    <source>
        <dbReference type="SAM" id="SignalP"/>
    </source>
</evidence>
<dbReference type="InParanoid" id="A0A7M7PBC0"/>
<dbReference type="AlphaFoldDB" id="A0A7M7PBC0"/>
<protein>
    <recommendedName>
        <fullName evidence="4">Protein sleepless</fullName>
    </recommendedName>
</protein>
<evidence type="ECO:0000313" key="2">
    <source>
        <dbReference type="EnsemblMetazoa" id="XP_030848716"/>
    </source>
</evidence>
<sequence>MNTLITTLLLFTFLGVSSAYFCWDCSSDDFQDGATCADPFAKADSDLIKRQCSGDCFKEVITFGDGGVQYRRGCDACTKGCSTVGTTRTCRECCLGQLCNSADNVHVNQVAAIVTSCLATLYYFL</sequence>
<dbReference type="OMA" id="RTCRECC"/>
<dbReference type="GeneID" id="100893428"/>
<accession>A0A7M7PBC0</accession>
<keyword evidence="3" id="KW-1185">Reference proteome</keyword>
<dbReference type="KEGG" id="spu:100893428"/>
<evidence type="ECO:0000313" key="3">
    <source>
        <dbReference type="Proteomes" id="UP000007110"/>
    </source>
</evidence>
<dbReference type="Proteomes" id="UP000007110">
    <property type="component" value="Unassembled WGS sequence"/>
</dbReference>
<keyword evidence="1" id="KW-0732">Signal</keyword>
<name>A0A7M7PBC0_STRPU</name>
<dbReference type="OrthoDB" id="5945173at2759"/>
<evidence type="ECO:0008006" key="4">
    <source>
        <dbReference type="Google" id="ProtNLM"/>
    </source>
</evidence>
<reference evidence="2" key="2">
    <citation type="submission" date="2021-01" db="UniProtKB">
        <authorList>
            <consortium name="EnsemblMetazoa"/>
        </authorList>
    </citation>
    <scope>IDENTIFICATION</scope>
</reference>
<feature type="signal peptide" evidence="1">
    <location>
        <begin position="1"/>
        <end position="19"/>
    </location>
</feature>
<dbReference type="RefSeq" id="XP_030848716.1">
    <property type="nucleotide sequence ID" value="XM_030992856.1"/>
</dbReference>
<organism evidence="2 3">
    <name type="scientific">Strongylocentrotus purpuratus</name>
    <name type="common">Purple sea urchin</name>
    <dbReference type="NCBI Taxonomy" id="7668"/>
    <lineage>
        <taxon>Eukaryota</taxon>
        <taxon>Metazoa</taxon>
        <taxon>Echinodermata</taxon>
        <taxon>Eleutherozoa</taxon>
        <taxon>Echinozoa</taxon>
        <taxon>Echinoidea</taxon>
        <taxon>Euechinoidea</taxon>
        <taxon>Echinacea</taxon>
        <taxon>Camarodonta</taxon>
        <taxon>Echinidea</taxon>
        <taxon>Strongylocentrotidae</taxon>
        <taxon>Strongylocentrotus</taxon>
    </lineage>
</organism>
<reference evidence="3" key="1">
    <citation type="submission" date="2015-02" db="EMBL/GenBank/DDBJ databases">
        <title>Genome sequencing for Strongylocentrotus purpuratus.</title>
        <authorList>
            <person name="Murali S."/>
            <person name="Liu Y."/>
            <person name="Vee V."/>
            <person name="English A."/>
            <person name="Wang M."/>
            <person name="Skinner E."/>
            <person name="Han Y."/>
            <person name="Muzny D.M."/>
            <person name="Worley K.C."/>
            <person name="Gibbs R.A."/>
        </authorList>
    </citation>
    <scope>NUCLEOTIDE SEQUENCE</scope>
</reference>
<proteinExistence type="predicted"/>